<dbReference type="OrthoDB" id="5212574at2759"/>
<dbReference type="Pfam" id="PF02875">
    <property type="entry name" value="Mur_ligase_C"/>
    <property type="match status" value="1"/>
</dbReference>
<keyword evidence="6" id="KW-0460">Magnesium</keyword>
<dbReference type="PIRSF" id="PIRSF001563">
    <property type="entry name" value="Folylpolyglu_synth"/>
    <property type="match status" value="1"/>
</dbReference>
<dbReference type="GO" id="GO:0005739">
    <property type="term" value="C:mitochondrion"/>
    <property type="evidence" value="ECO:0007669"/>
    <property type="project" value="TreeGrafter"/>
</dbReference>
<dbReference type="InterPro" id="IPR018109">
    <property type="entry name" value="Folylpolyglutamate_synth_CS"/>
</dbReference>
<comment type="similarity">
    <text evidence="1">Belongs to the folylpolyglutamate synthase family.</text>
</comment>
<gene>
    <name evidence="10" type="primary">Aste57867_24426</name>
    <name evidence="9" type="ORF">As57867_024350</name>
    <name evidence="10" type="ORF">ASTE57867_24426</name>
</gene>
<dbReference type="PROSITE" id="PS01012">
    <property type="entry name" value="FOLYLPOLYGLU_SYNT_2"/>
    <property type="match status" value="1"/>
</dbReference>
<dbReference type="Gene3D" id="3.40.1190.10">
    <property type="entry name" value="Mur-like, catalytic domain"/>
    <property type="match status" value="1"/>
</dbReference>
<dbReference type="InterPro" id="IPR001645">
    <property type="entry name" value="Folylpolyglutamate_synth"/>
</dbReference>
<dbReference type="InterPro" id="IPR036615">
    <property type="entry name" value="Mur_ligase_C_dom_sf"/>
</dbReference>
<dbReference type="InterPro" id="IPR013221">
    <property type="entry name" value="Mur_ligase_cen"/>
</dbReference>
<reference evidence="9" key="2">
    <citation type="submission" date="2019-06" db="EMBL/GenBank/DDBJ databases">
        <title>Genomics analysis of Aphanomyces spp. identifies a new class of oomycete effector associated with host adaptation.</title>
        <authorList>
            <person name="Gaulin E."/>
        </authorList>
    </citation>
    <scope>NUCLEOTIDE SEQUENCE</scope>
    <source>
        <strain evidence="9">CBS 578.67</strain>
    </source>
</reference>
<name>A0A485LQH4_9STRA</name>
<organism evidence="10 11">
    <name type="scientific">Aphanomyces stellatus</name>
    <dbReference type="NCBI Taxonomy" id="120398"/>
    <lineage>
        <taxon>Eukaryota</taxon>
        <taxon>Sar</taxon>
        <taxon>Stramenopiles</taxon>
        <taxon>Oomycota</taxon>
        <taxon>Saprolegniomycetes</taxon>
        <taxon>Saprolegniales</taxon>
        <taxon>Verrucalvaceae</taxon>
        <taxon>Aphanomyces</taxon>
    </lineage>
</organism>
<dbReference type="AlphaFoldDB" id="A0A485LQH4"/>
<evidence type="ECO:0000259" key="8">
    <source>
        <dbReference type="Pfam" id="PF08245"/>
    </source>
</evidence>
<dbReference type="SUPFAM" id="SSF53623">
    <property type="entry name" value="MurD-like peptide ligases, catalytic domain"/>
    <property type="match status" value="1"/>
</dbReference>
<accession>A0A485LQH4</accession>
<keyword evidence="3" id="KW-0479">Metal-binding</keyword>
<keyword evidence="2" id="KW-0436">Ligase</keyword>
<evidence type="ECO:0000256" key="1">
    <source>
        <dbReference type="ARBA" id="ARBA00008276"/>
    </source>
</evidence>
<dbReference type="GO" id="GO:0046872">
    <property type="term" value="F:metal ion binding"/>
    <property type="evidence" value="ECO:0007669"/>
    <property type="project" value="UniProtKB-KW"/>
</dbReference>
<dbReference type="Proteomes" id="UP000332933">
    <property type="component" value="Unassembled WGS sequence"/>
</dbReference>
<evidence type="ECO:0000256" key="2">
    <source>
        <dbReference type="ARBA" id="ARBA00022598"/>
    </source>
</evidence>
<protein>
    <submittedName>
        <fullName evidence="10">Aste57867_24426 protein</fullName>
    </submittedName>
</protein>
<keyword evidence="4" id="KW-0547">Nucleotide-binding</keyword>
<feature type="domain" description="Mur ligase central" evidence="8">
    <location>
        <begin position="47"/>
        <end position="188"/>
    </location>
</feature>
<dbReference type="NCBIfam" id="TIGR01499">
    <property type="entry name" value="folC"/>
    <property type="match status" value="1"/>
</dbReference>
<evidence type="ECO:0000259" key="7">
    <source>
        <dbReference type="Pfam" id="PF02875"/>
    </source>
</evidence>
<evidence type="ECO:0000313" key="9">
    <source>
        <dbReference type="EMBL" id="KAF0683569.1"/>
    </source>
</evidence>
<feature type="domain" description="Mur ligase C-terminal" evidence="7">
    <location>
        <begin position="274"/>
        <end position="406"/>
    </location>
</feature>
<dbReference type="GO" id="GO:0008841">
    <property type="term" value="F:dihydrofolate synthase activity"/>
    <property type="evidence" value="ECO:0007669"/>
    <property type="project" value="TreeGrafter"/>
</dbReference>
<dbReference type="PANTHER" id="PTHR11136">
    <property type="entry name" value="FOLYLPOLYGLUTAMATE SYNTHASE-RELATED"/>
    <property type="match status" value="1"/>
</dbReference>
<dbReference type="GO" id="GO:0005524">
    <property type="term" value="F:ATP binding"/>
    <property type="evidence" value="ECO:0007669"/>
    <property type="project" value="UniProtKB-KW"/>
</dbReference>
<keyword evidence="5" id="KW-0067">ATP-binding</keyword>
<dbReference type="SUPFAM" id="SSF53244">
    <property type="entry name" value="MurD-like peptide ligases, peptide-binding domain"/>
    <property type="match status" value="1"/>
</dbReference>
<evidence type="ECO:0000256" key="4">
    <source>
        <dbReference type="ARBA" id="ARBA00022741"/>
    </source>
</evidence>
<dbReference type="Gene3D" id="3.90.190.20">
    <property type="entry name" value="Mur ligase, C-terminal domain"/>
    <property type="match status" value="1"/>
</dbReference>
<dbReference type="EMBL" id="CAADRA010007416">
    <property type="protein sequence ID" value="VFU01066.1"/>
    <property type="molecule type" value="Genomic_DNA"/>
</dbReference>
<dbReference type="InterPro" id="IPR004101">
    <property type="entry name" value="Mur_ligase_C"/>
</dbReference>
<dbReference type="Pfam" id="PF08245">
    <property type="entry name" value="Mur_ligase_M"/>
    <property type="match status" value="1"/>
</dbReference>
<dbReference type="PANTHER" id="PTHR11136:SF0">
    <property type="entry name" value="DIHYDROFOLATE SYNTHETASE-RELATED"/>
    <property type="match status" value="1"/>
</dbReference>
<proteinExistence type="inferred from homology"/>
<sequence>MGTYDRLIQRLLRVNQFPHTVKMGLRNSHALHEAFGAPATRYDTIHVAGTNGKGSVSWKLAKALEASGFKTGLFVSPHVSCFRERIQVNSALISEAQVEALLPQIFNQATRLNIPATFFELTTILALQHFAQEQVDCVVLETGLGGRLDATNIVTPVLSVITSIGLDHTRILGATIPEIAREKAGIMKPNVPVVIGPSTPRQVMEEHAALVGAPISFLPPSPAYADDYDVENTAVATLAAVVLNQQAQRSSAKVHIRMEAPAVVDALHSRPSCRFEHVAATHAGRSVEVVLDVAHNLPAFDRLLQLLQSKYPDRVVRFVCGFSADKDIGHVIDSIVATGASHVHFVQGYHPRCASMAEIEHALGSAQKARVSFHSASDTTSSVHAGVQAAIQAAAAADEVVVVCGSVFIMSEARQALGFHEPVDSDELKRISGAGLKTADEREKDLRPHL</sequence>
<evidence type="ECO:0000256" key="5">
    <source>
        <dbReference type="ARBA" id="ARBA00022840"/>
    </source>
</evidence>
<dbReference type="EMBL" id="VJMH01007390">
    <property type="protein sequence ID" value="KAF0683569.1"/>
    <property type="molecule type" value="Genomic_DNA"/>
</dbReference>
<evidence type="ECO:0000256" key="6">
    <source>
        <dbReference type="ARBA" id="ARBA00022842"/>
    </source>
</evidence>
<keyword evidence="11" id="KW-1185">Reference proteome</keyword>
<dbReference type="GO" id="GO:0005829">
    <property type="term" value="C:cytosol"/>
    <property type="evidence" value="ECO:0007669"/>
    <property type="project" value="TreeGrafter"/>
</dbReference>
<evidence type="ECO:0000313" key="10">
    <source>
        <dbReference type="EMBL" id="VFU01066.1"/>
    </source>
</evidence>
<dbReference type="GO" id="GO:0004326">
    <property type="term" value="F:tetrahydrofolylpolyglutamate synthase activity"/>
    <property type="evidence" value="ECO:0007669"/>
    <property type="project" value="InterPro"/>
</dbReference>
<evidence type="ECO:0000256" key="3">
    <source>
        <dbReference type="ARBA" id="ARBA00022723"/>
    </source>
</evidence>
<evidence type="ECO:0000313" key="11">
    <source>
        <dbReference type="Proteomes" id="UP000332933"/>
    </source>
</evidence>
<dbReference type="InterPro" id="IPR036565">
    <property type="entry name" value="Mur-like_cat_sf"/>
</dbReference>
<reference evidence="10 11" key="1">
    <citation type="submission" date="2019-03" db="EMBL/GenBank/DDBJ databases">
        <authorList>
            <person name="Gaulin E."/>
            <person name="Dumas B."/>
        </authorList>
    </citation>
    <scope>NUCLEOTIDE SEQUENCE [LARGE SCALE GENOMIC DNA]</scope>
    <source>
        <strain evidence="10">CBS 568.67</strain>
    </source>
</reference>